<proteinExistence type="predicted"/>
<sequence length="106" mass="12021">MRTQVMDEQSHDILSPYQMRPSEHTTTTQKWWLKRLMQGPAMLQVQSLMDPVLGTAIVPAFARLNVSVAETAKDFEGDACVASRARRALEHNKASHHPLSKFYVEV</sequence>
<comment type="caution">
    <text evidence="2">The sequence shown here is derived from an EMBL/GenBank/DDBJ whole genome shotgun (WGS) entry which is preliminary data.</text>
</comment>
<evidence type="ECO:0000256" key="1">
    <source>
        <dbReference type="SAM" id="MobiDB-lite"/>
    </source>
</evidence>
<evidence type="ECO:0000313" key="2">
    <source>
        <dbReference type="EMBL" id="KAF9603533.1"/>
    </source>
</evidence>
<gene>
    <name evidence="2" type="ORF">IFM89_037014</name>
</gene>
<protein>
    <submittedName>
        <fullName evidence="2">Uncharacterized protein</fullName>
    </submittedName>
</protein>
<accession>A0A835LPR8</accession>
<name>A0A835LPR8_9MAGN</name>
<organism evidence="2 3">
    <name type="scientific">Coptis chinensis</name>
    <dbReference type="NCBI Taxonomy" id="261450"/>
    <lineage>
        <taxon>Eukaryota</taxon>
        <taxon>Viridiplantae</taxon>
        <taxon>Streptophyta</taxon>
        <taxon>Embryophyta</taxon>
        <taxon>Tracheophyta</taxon>
        <taxon>Spermatophyta</taxon>
        <taxon>Magnoliopsida</taxon>
        <taxon>Ranunculales</taxon>
        <taxon>Ranunculaceae</taxon>
        <taxon>Coptidoideae</taxon>
        <taxon>Coptis</taxon>
    </lineage>
</organism>
<dbReference type="Proteomes" id="UP000631114">
    <property type="component" value="Unassembled WGS sequence"/>
</dbReference>
<evidence type="ECO:0000313" key="3">
    <source>
        <dbReference type="Proteomes" id="UP000631114"/>
    </source>
</evidence>
<dbReference type="EMBL" id="JADFTS010000006">
    <property type="protein sequence ID" value="KAF9603533.1"/>
    <property type="molecule type" value="Genomic_DNA"/>
</dbReference>
<feature type="region of interest" description="Disordered" evidence="1">
    <location>
        <begin position="1"/>
        <end position="22"/>
    </location>
</feature>
<reference evidence="2 3" key="1">
    <citation type="submission" date="2020-10" db="EMBL/GenBank/DDBJ databases">
        <title>The Coptis chinensis genome and diversification of protoberbering-type alkaloids.</title>
        <authorList>
            <person name="Wang B."/>
            <person name="Shu S."/>
            <person name="Song C."/>
            <person name="Liu Y."/>
        </authorList>
    </citation>
    <scope>NUCLEOTIDE SEQUENCE [LARGE SCALE GENOMIC DNA]</scope>
    <source>
        <strain evidence="2">HL-2020</strain>
        <tissue evidence="2">Leaf</tissue>
    </source>
</reference>
<keyword evidence="3" id="KW-1185">Reference proteome</keyword>
<dbReference type="AlphaFoldDB" id="A0A835LPR8"/>